<dbReference type="Proteomes" id="UP000790377">
    <property type="component" value="Unassembled WGS sequence"/>
</dbReference>
<gene>
    <name evidence="1" type="ORF">BJ138DRAFT_1235924</name>
</gene>
<protein>
    <submittedName>
        <fullName evidence="1">Uncharacterized protein</fullName>
    </submittedName>
</protein>
<reference evidence="1" key="1">
    <citation type="journal article" date="2021" name="New Phytol.">
        <title>Evolutionary innovations through gain and loss of genes in the ectomycorrhizal Boletales.</title>
        <authorList>
            <person name="Wu G."/>
            <person name="Miyauchi S."/>
            <person name="Morin E."/>
            <person name="Kuo A."/>
            <person name="Drula E."/>
            <person name="Varga T."/>
            <person name="Kohler A."/>
            <person name="Feng B."/>
            <person name="Cao Y."/>
            <person name="Lipzen A."/>
            <person name="Daum C."/>
            <person name="Hundley H."/>
            <person name="Pangilinan J."/>
            <person name="Johnson J."/>
            <person name="Barry K."/>
            <person name="LaButti K."/>
            <person name="Ng V."/>
            <person name="Ahrendt S."/>
            <person name="Min B."/>
            <person name="Choi I.G."/>
            <person name="Park H."/>
            <person name="Plett J.M."/>
            <person name="Magnuson J."/>
            <person name="Spatafora J.W."/>
            <person name="Nagy L.G."/>
            <person name="Henrissat B."/>
            <person name="Grigoriev I.V."/>
            <person name="Yang Z.L."/>
            <person name="Xu J."/>
            <person name="Martin F.M."/>
        </authorList>
    </citation>
    <scope>NUCLEOTIDE SEQUENCE</scope>
    <source>
        <strain evidence="1">ATCC 28755</strain>
    </source>
</reference>
<accession>A0ACB8ARJ1</accession>
<name>A0ACB8ARJ1_9AGAM</name>
<keyword evidence="2" id="KW-1185">Reference proteome</keyword>
<dbReference type="EMBL" id="MU267596">
    <property type="protein sequence ID" value="KAH7915839.1"/>
    <property type="molecule type" value="Genomic_DNA"/>
</dbReference>
<evidence type="ECO:0000313" key="2">
    <source>
        <dbReference type="Proteomes" id="UP000790377"/>
    </source>
</evidence>
<proteinExistence type="predicted"/>
<evidence type="ECO:0000313" key="1">
    <source>
        <dbReference type="EMBL" id="KAH7915839.1"/>
    </source>
</evidence>
<organism evidence="1 2">
    <name type="scientific">Hygrophoropsis aurantiaca</name>
    <dbReference type="NCBI Taxonomy" id="72124"/>
    <lineage>
        <taxon>Eukaryota</taxon>
        <taxon>Fungi</taxon>
        <taxon>Dikarya</taxon>
        <taxon>Basidiomycota</taxon>
        <taxon>Agaricomycotina</taxon>
        <taxon>Agaricomycetes</taxon>
        <taxon>Agaricomycetidae</taxon>
        <taxon>Boletales</taxon>
        <taxon>Coniophorineae</taxon>
        <taxon>Hygrophoropsidaceae</taxon>
        <taxon>Hygrophoropsis</taxon>
    </lineage>
</organism>
<feature type="non-terminal residue" evidence="1">
    <location>
        <position position="1"/>
    </location>
</feature>
<sequence length="289" mass="31765">KYCRLAPAALWIYEYCLTFNDEFRFVWCRRPNSSRGSLSQACFIIPRYLPVATSICAIYVTFLPATEIQRCKRLTWTADVSSTCVSMVTESLLLIRTLALWHERKAIRNILMFAYLICCVSMIAGTAVPLALGFAYVCNSRLGATESPSVYQITAVAYIGIAVFDLAVVLSTIYHGYDSLSSQLPSGGRLISALRQGNLVYALALLTLSLMNTFFYCLPVFRAARSTVSGVMGSRILLELRHVDHSKSGLSSAATGLSSNMDFPLNTLSNLSESRSTELPVHPPTAVTP</sequence>
<comment type="caution">
    <text evidence="1">The sequence shown here is derived from an EMBL/GenBank/DDBJ whole genome shotgun (WGS) entry which is preliminary data.</text>
</comment>